<evidence type="ECO:0000313" key="2">
    <source>
        <dbReference type="Proteomes" id="UP001152795"/>
    </source>
</evidence>
<proteinExistence type="predicted"/>
<dbReference type="Proteomes" id="UP001152795">
    <property type="component" value="Unassembled WGS sequence"/>
</dbReference>
<reference evidence="1" key="1">
    <citation type="submission" date="2020-04" db="EMBL/GenBank/DDBJ databases">
        <authorList>
            <person name="Alioto T."/>
            <person name="Alioto T."/>
            <person name="Gomez Garrido J."/>
        </authorList>
    </citation>
    <scope>NUCLEOTIDE SEQUENCE</scope>
    <source>
        <strain evidence="1">A484AB</strain>
    </source>
</reference>
<dbReference type="EMBL" id="CACRXK020004994">
    <property type="protein sequence ID" value="CAB4004775.1"/>
    <property type="molecule type" value="Genomic_DNA"/>
</dbReference>
<organism evidence="1 2">
    <name type="scientific">Paramuricea clavata</name>
    <name type="common">Red gorgonian</name>
    <name type="synonym">Violescent sea-whip</name>
    <dbReference type="NCBI Taxonomy" id="317549"/>
    <lineage>
        <taxon>Eukaryota</taxon>
        <taxon>Metazoa</taxon>
        <taxon>Cnidaria</taxon>
        <taxon>Anthozoa</taxon>
        <taxon>Octocorallia</taxon>
        <taxon>Malacalcyonacea</taxon>
        <taxon>Plexauridae</taxon>
        <taxon>Paramuricea</taxon>
    </lineage>
</organism>
<protein>
    <submittedName>
        <fullName evidence="1">Uncharacterized protein</fullName>
    </submittedName>
</protein>
<sequence>MLATENGLRFSSVIYYRNSSCYGFEDMSYTHMWLRAISNRSGVIWAWLGMGVSRYSPGQITDEVDWFEERVSDVVSTGIGDVVVSNVCTLDGDLLPGMSKRDVVGNHKWAVRQNINIQVIYNKGIRQDGFLQ</sequence>
<evidence type="ECO:0000313" key="1">
    <source>
        <dbReference type="EMBL" id="CAB4004775.1"/>
    </source>
</evidence>
<keyword evidence="2" id="KW-1185">Reference proteome</keyword>
<accession>A0A7D9IE54</accession>
<gene>
    <name evidence="1" type="ORF">PACLA_8A024395</name>
</gene>
<dbReference type="AlphaFoldDB" id="A0A7D9IE54"/>
<name>A0A7D9IE54_PARCT</name>
<comment type="caution">
    <text evidence="1">The sequence shown here is derived from an EMBL/GenBank/DDBJ whole genome shotgun (WGS) entry which is preliminary data.</text>
</comment>